<gene>
    <name evidence="4" type="ORF">FHP25_04940</name>
</gene>
<dbReference type="PANTHER" id="PTHR35037:SF3">
    <property type="entry name" value="C-TERMINAL REGION OF AIDA-LIKE PROTEIN"/>
    <property type="match status" value="1"/>
</dbReference>
<dbReference type="InterPro" id="IPR013425">
    <property type="entry name" value="Autotrns_rpt"/>
</dbReference>
<dbReference type="SUPFAM" id="SSF51126">
    <property type="entry name" value="Pectin lyase-like"/>
    <property type="match status" value="3"/>
</dbReference>
<evidence type="ECO:0000313" key="5">
    <source>
        <dbReference type="Proteomes" id="UP000321638"/>
    </source>
</evidence>
<dbReference type="InterPro" id="IPR005546">
    <property type="entry name" value="Autotransporte_beta"/>
</dbReference>
<dbReference type="Gene3D" id="2.40.128.130">
    <property type="entry name" value="Autotransporter beta-domain"/>
    <property type="match status" value="1"/>
</dbReference>
<dbReference type="SMART" id="SM00869">
    <property type="entry name" value="Autotransporter"/>
    <property type="match status" value="1"/>
</dbReference>
<feature type="domain" description="Autotransporter" evidence="3">
    <location>
        <begin position="1131"/>
        <end position="1409"/>
    </location>
</feature>
<dbReference type="EMBL" id="VDUZ01000004">
    <property type="protein sequence ID" value="TXL80380.1"/>
    <property type="molecule type" value="Genomic_DNA"/>
</dbReference>
<dbReference type="InterPro" id="IPR051551">
    <property type="entry name" value="Autotransporter_adhesion"/>
</dbReference>
<dbReference type="PANTHER" id="PTHR35037">
    <property type="entry name" value="C-TERMINAL REGION OF AIDA-LIKE PROTEIN"/>
    <property type="match status" value="1"/>
</dbReference>
<dbReference type="RefSeq" id="WP_147845794.1">
    <property type="nucleotide sequence ID" value="NZ_VDUZ01000004.1"/>
</dbReference>
<evidence type="ECO:0000256" key="1">
    <source>
        <dbReference type="ARBA" id="ARBA00022729"/>
    </source>
</evidence>
<evidence type="ECO:0000256" key="2">
    <source>
        <dbReference type="SAM" id="SignalP"/>
    </source>
</evidence>
<dbReference type="InterPro" id="IPR011050">
    <property type="entry name" value="Pectin_lyase_fold/virulence"/>
</dbReference>
<dbReference type="Proteomes" id="UP000321638">
    <property type="component" value="Unassembled WGS sequence"/>
</dbReference>
<dbReference type="OrthoDB" id="9804931at2"/>
<feature type="signal peptide" evidence="2">
    <location>
        <begin position="1"/>
        <end position="30"/>
    </location>
</feature>
<sequence length="1409" mass="138937">MSTRTLRSLLRSSTILASGFIILAVTSTPAASEPGVSWTGSISTNWFDASNWASSTVPTSSDPVFIEILGNPAVIGAGTASAGSVSIGGIGPGSGVLTITEGGILNTGTVSIGSSLMPTGTLNIGAALGDPLTAAGTLNASSVTFGLLGGTINFYHTDTDYQFGTQISGNGNINAVAGTTVLTGNNTLYTGNIGINGGTLVAGSNTAFGTGTVYMFGGTLGYADGVTVTNVVDIGLVAGSATFDVATGTATQAGQITGMPGVLINKTGAGTLVLTADNLNLGGLNIMAGRLQLGNGGTSGSIGTIGPVITNGVLAFNRSDEVTFANLIFGVGTVEHNGTGTTILSGANNYGGGTILNAGTLQISSDTNLGLTVGGLTFNGGTLRNTDTISMLRSVTLNAAGGTFDTVADLTLAGGISGDGGLTKTGAGTLTLSGLNTYTGATTIAAGVLAATAPGSLGSNSAVTVQQGATLRVGGGPLFSWIDAGSLAGSGTLDLQAGSIFNTGSNNASTVFAGTVTGTGSLLKWGTGTMTLTGSSTNDVNLLVQQGGVDIDGGSFSTTAATDVFGEGTQMRVRNGGILQTGDLFVSGTMLIDGPGSSVTATNSTQIGGALTISNGATLTSNSSAGVGGYDTPPVVTVTGQGSTWTVTGGLNIGTSFMPVGFAPGPMITPGVVTVLDGGSVSVTGGTTVFAGSTLNVGNGGTLQTGELSVNGTMAIDGPGSSVTATGSTSVAGGLTITNRATLASNGGASVGGFDGLPVATVTGQGSTWAITGELAIGAGLMPMILEPGPLITPGVVTVADGGSVSATGGTTIFAGSTLNLGSGGLGGTIVTPQITNDGQIVANFTDTLTLAAPISGIGSLTKSGAGTLVLTGSSTYGGPTTVDGGRLAVNGSIASTVTVNAGGTLGGTGTIGGFIAASGGIVAPGNSIGTLNVAGNATFAAGSTYLVEIDPANNADRIIATGTAALDGTVRVEKAGGVYTAGSRYTILTANTGITGTFADMTQSTPLLNLALAYDNNNVYLDITRNAVSFCDVAATRNQCAAGRAAESLGAGNPVHDAIASLPDQQSVRQAFDLVSGEIHASAASTLVEESHHLRDAVTGRLRQGYGSAVALASLTAAAPSANLTGQSQATDTVVAAWTQAIGAWGKQRADGNAAAVSRSLGGFLIGVDATFDQTWRVGLAAGYTRSSFDSNARSSNGTSDNYHLALYGGGQLGAIGLRAGASMTWHSIDTSRRVAFPGVADTLKADYSARTAQLFAEAGYALAFDRAAVEPFAGLAWLNHHTGRISESGTVAALTGGRQSFDMGFSTLGLRAATTFNAGDKTPVTLRATLGWRHAFGDVTPETRLAFRTGGNPFTTAGAPIARDSFITEAGVDIDVASYARLGISYSGQFASKAYEHAVKGSVSLRF</sequence>
<dbReference type="Pfam" id="PF03797">
    <property type="entry name" value="Autotransporter"/>
    <property type="match status" value="1"/>
</dbReference>
<dbReference type="SUPFAM" id="SSF103515">
    <property type="entry name" value="Autotransporter"/>
    <property type="match status" value="1"/>
</dbReference>
<dbReference type="InterPro" id="IPR006315">
    <property type="entry name" value="OM_autotransptr_brl_dom"/>
</dbReference>
<dbReference type="NCBIfam" id="TIGR01414">
    <property type="entry name" value="autotrans_barl"/>
    <property type="match status" value="1"/>
</dbReference>
<evidence type="ECO:0000259" key="3">
    <source>
        <dbReference type="PROSITE" id="PS51208"/>
    </source>
</evidence>
<dbReference type="InterPro" id="IPR012332">
    <property type="entry name" value="Autotransporter_pectin_lyase_C"/>
</dbReference>
<organism evidence="4 5">
    <name type="scientific">Vineibacter terrae</name>
    <dbReference type="NCBI Taxonomy" id="2586908"/>
    <lineage>
        <taxon>Bacteria</taxon>
        <taxon>Pseudomonadati</taxon>
        <taxon>Pseudomonadota</taxon>
        <taxon>Alphaproteobacteria</taxon>
        <taxon>Hyphomicrobiales</taxon>
        <taxon>Vineibacter</taxon>
    </lineage>
</organism>
<keyword evidence="5" id="KW-1185">Reference proteome</keyword>
<keyword evidence="1 2" id="KW-0732">Signal</keyword>
<dbReference type="Gene3D" id="2.160.20.20">
    <property type="match status" value="2"/>
</dbReference>
<dbReference type="InterPro" id="IPR036709">
    <property type="entry name" value="Autotransporte_beta_dom_sf"/>
</dbReference>
<dbReference type="NCBIfam" id="TIGR02601">
    <property type="entry name" value="autotrns_rpt"/>
    <property type="match status" value="3"/>
</dbReference>
<comment type="caution">
    <text evidence="4">The sequence shown here is derived from an EMBL/GenBank/DDBJ whole genome shotgun (WGS) entry which is preliminary data.</text>
</comment>
<evidence type="ECO:0000313" key="4">
    <source>
        <dbReference type="EMBL" id="TXL80380.1"/>
    </source>
</evidence>
<protein>
    <submittedName>
        <fullName evidence="4">Autotransporter outer membrane beta-barrel domain-containing protein</fullName>
    </submittedName>
</protein>
<accession>A0A5C8PSQ3</accession>
<dbReference type="GO" id="GO:0019867">
    <property type="term" value="C:outer membrane"/>
    <property type="evidence" value="ECO:0007669"/>
    <property type="project" value="InterPro"/>
</dbReference>
<proteinExistence type="predicted"/>
<feature type="chain" id="PRO_5022914390" evidence="2">
    <location>
        <begin position="31"/>
        <end position="1409"/>
    </location>
</feature>
<dbReference type="PROSITE" id="PS51208">
    <property type="entry name" value="AUTOTRANSPORTER"/>
    <property type="match status" value="1"/>
</dbReference>
<name>A0A5C8PSQ3_9HYPH</name>
<dbReference type="Pfam" id="PF12951">
    <property type="entry name" value="PATR"/>
    <property type="match status" value="6"/>
</dbReference>
<reference evidence="4 5" key="1">
    <citation type="submission" date="2019-06" db="EMBL/GenBank/DDBJ databases">
        <title>New taxonomy in bacterial strain CC-CFT640, isolated from vineyard.</title>
        <authorList>
            <person name="Lin S.-Y."/>
            <person name="Tsai C.-F."/>
            <person name="Young C.-C."/>
        </authorList>
    </citation>
    <scope>NUCLEOTIDE SEQUENCE [LARGE SCALE GENOMIC DNA]</scope>
    <source>
        <strain evidence="4 5">CC-CFT640</strain>
    </source>
</reference>